<comment type="caution">
    <text evidence="2">The sequence shown here is derived from an EMBL/GenBank/DDBJ whole genome shotgun (WGS) entry which is preliminary data.</text>
</comment>
<evidence type="ECO:0000313" key="2">
    <source>
        <dbReference type="EMBL" id="KAH7016597.1"/>
    </source>
</evidence>
<dbReference type="Proteomes" id="UP000774617">
    <property type="component" value="Unassembled WGS sequence"/>
</dbReference>
<evidence type="ECO:0000256" key="1">
    <source>
        <dbReference type="SAM" id="MobiDB-lite"/>
    </source>
</evidence>
<feature type="region of interest" description="Disordered" evidence="1">
    <location>
        <begin position="214"/>
        <end position="250"/>
    </location>
</feature>
<name>A0ABQ8FSF3_9PEZI</name>
<reference evidence="2 3" key="1">
    <citation type="journal article" date="2021" name="Nat. Commun.">
        <title>Genetic determinants of endophytism in the Arabidopsis root mycobiome.</title>
        <authorList>
            <person name="Mesny F."/>
            <person name="Miyauchi S."/>
            <person name="Thiergart T."/>
            <person name="Pickel B."/>
            <person name="Atanasova L."/>
            <person name="Karlsson M."/>
            <person name="Huettel B."/>
            <person name="Barry K.W."/>
            <person name="Haridas S."/>
            <person name="Chen C."/>
            <person name="Bauer D."/>
            <person name="Andreopoulos W."/>
            <person name="Pangilinan J."/>
            <person name="LaButti K."/>
            <person name="Riley R."/>
            <person name="Lipzen A."/>
            <person name="Clum A."/>
            <person name="Drula E."/>
            <person name="Henrissat B."/>
            <person name="Kohler A."/>
            <person name="Grigoriev I.V."/>
            <person name="Martin F.M."/>
            <person name="Hacquard S."/>
        </authorList>
    </citation>
    <scope>NUCLEOTIDE SEQUENCE [LARGE SCALE GENOMIC DNA]</scope>
    <source>
        <strain evidence="2 3">MPI-SDFR-AT-0080</strain>
    </source>
</reference>
<organism evidence="2 3">
    <name type="scientific">Macrophomina phaseolina</name>
    <dbReference type="NCBI Taxonomy" id="35725"/>
    <lineage>
        <taxon>Eukaryota</taxon>
        <taxon>Fungi</taxon>
        <taxon>Dikarya</taxon>
        <taxon>Ascomycota</taxon>
        <taxon>Pezizomycotina</taxon>
        <taxon>Dothideomycetes</taxon>
        <taxon>Dothideomycetes incertae sedis</taxon>
        <taxon>Botryosphaeriales</taxon>
        <taxon>Botryosphaeriaceae</taxon>
        <taxon>Macrophomina</taxon>
    </lineage>
</organism>
<sequence>MDVVRLVVSVTPDGQSTVQDDSRIFGLSDEQLFGLEQAVKTLKMRMKQTQFFRNLKRDLLLRKPSYNEGRVANCGLKRYQVAKVVQKFHQAHPNTAVPVNVKAFVTGSLQLSDWEKVTQLESAREGAFWSWASHKFASVNPPPCAWANKLRRAINDVDCVGQPPILQLRTDLEKAMTEGTWCRQQLEAPYNAPSPAVLSPEPEELTSAISLAVGPTGRGQRRWPTGGTEHHTVARNTPMSAPAGPPSTQELTCNTLTVRRCNHKFTLPDPAKSNPTDGIHSPAPATNEYARRGGSPPTVHPDQLSSQASSSPGQDHTSNWSQSFLPPRAPPDAAVRGPMNPTLPSTSFAAHNVRTGISEAIAQQQTSDLVANAVWGAGMASQLYSSVQMRQSPLGEGLRSGVFASERQSKAYLDYEKKLTRMQEALVFRVASKMLEEIWLWTMVGPA</sequence>
<evidence type="ECO:0000313" key="3">
    <source>
        <dbReference type="Proteomes" id="UP000774617"/>
    </source>
</evidence>
<keyword evidence="3" id="KW-1185">Reference proteome</keyword>
<feature type="compositionally biased region" description="Polar residues" evidence="1">
    <location>
        <begin position="303"/>
        <end position="324"/>
    </location>
</feature>
<protein>
    <submittedName>
        <fullName evidence="2">Uncharacterized protein</fullName>
    </submittedName>
</protein>
<feature type="region of interest" description="Disordered" evidence="1">
    <location>
        <begin position="265"/>
        <end position="347"/>
    </location>
</feature>
<gene>
    <name evidence="2" type="ORF">B0J12DRAFT_705689</name>
</gene>
<accession>A0ABQ8FSF3</accession>
<dbReference type="EMBL" id="JAGTJR010000075">
    <property type="protein sequence ID" value="KAH7016597.1"/>
    <property type="molecule type" value="Genomic_DNA"/>
</dbReference>
<proteinExistence type="predicted"/>